<evidence type="ECO:0000313" key="11">
    <source>
        <dbReference type="Proteomes" id="UP000483379"/>
    </source>
</evidence>
<keyword evidence="5" id="KW-0560">Oxidoreductase</keyword>
<dbReference type="Gene3D" id="3.40.50.740">
    <property type="match status" value="2"/>
</dbReference>
<dbReference type="SUPFAM" id="SSF53706">
    <property type="entry name" value="Formate dehydrogenase/DMSO reductase, domains 1-3"/>
    <property type="match status" value="1"/>
</dbReference>
<organism evidence="10 11">
    <name type="scientific">Thiorhodococcus minor</name>
    <dbReference type="NCBI Taxonomy" id="57489"/>
    <lineage>
        <taxon>Bacteria</taxon>
        <taxon>Pseudomonadati</taxon>
        <taxon>Pseudomonadota</taxon>
        <taxon>Gammaproteobacteria</taxon>
        <taxon>Chromatiales</taxon>
        <taxon>Chromatiaceae</taxon>
        <taxon>Thiorhodococcus</taxon>
    </lineage>
</organism>
<comment type="caution">
    <text evidence="10">The sequence shown here is derived from an EMBL/GenBank/DDBJ whole genome shotgun (WGS) entry which is preliminary data.</text>
</comment>
<name>A0A6M0K2B2_9GAMM</name>
<evidence type="ECO:0000256" key="8">
    <source>
        <dbReference type="SAM" id="MobiDB-lite"/>
    </source>
</evidence>
<dbReference type="InterPro" id="IPR006655">
    <property type="entry name" value="Mopterin_OxRdtase_prok_CS"/>
</dbReference>
<evidence type="ECO:0000313" key="10">
    <source>
        <dbReference type="EMBL" id="NEV63529.1"/>
    </source>
</evidence>
<proteinExistence type="inferred from homology"/>
<dbReference type="GO" id="GO:0051536">
    <property type="term" value="F:iron-sulfur cluster binding"/>
    <property type="evidence" value="ECO:0007669"/>
    <property type="project" value="UniProtKB-KW"/>
</dbReference>
<keyword evidence="11" id="KW-1185">Reference proteome</keyword>
<dbReference type="Pfam" id="PF00384">
    <property type="entry name" value="Molybdopterin"/>
    <property type="match status" value="1"/>
</dbReference>
<dbReference type="GO" id="GO:0043546">
    <property type="term" value="F:molybdopterin cofactor binding"/>
    <property type="evidence" value="ECO:0007669"/>
    <property type="project" value="InterPro"/>
</dbReference>
<dbReference type="Pfam" id="PF04879">
    <property type="entry name" value="Molybdop_Fe4S4"/>
    <property type="match status" value="1"/>
</dbReference>
<keyword evidence="4" id="KW-0479">Metal-binding</keyword>
<evidence type="ECO:0000256" key="7">
    <source>
        <dbReference type="ARBA" id="ARBA00023014"/>
    </source>
</evidence>
<dbReference type="Pfam" id="PF01568">
    <property type="entry name" value="Molydop_binding"/>
    <property type="match status" value="1"/>
</dbReference>
<dbReference type="PANTHER" id="PTHR43742">
    <property type="entry name" value="TRIMETHYLAMINE-N-OXIDE REDUCTASE"/>
    <property type="match status" value="1"/>
</dbReference>
<dbReference type="PROSITE" id="PS00932">
    <property type="entry name" value="MOLYBDOPTERIN_PROK_3"/>
    <property type="match status" value="1"/>
</dbReference>
<dbReference type="PROSITE" id="PS51669">
    <property type="entry name" value="4FE4S_MOW_BIS_MGD"/>
    <property type="match status" value="1"/>
</dbReference>
<dbReference type="SUPFAM" id="SSF50692">
    <property type="entry name" value="ADC-like"/>
    <property type="match status" value="1"/>
</dbReference>
<dbReference type="InterPro" id="IPR006657">
    <property type="entry name" value="MoPterin_dinucl-bd_dom"/>
</dbReference>
<dbReference type="PANTHER" id="PTHR43742:SF6">
    <property type="entry name" value="OXIDOREDUCTASE YYAE-RELATED"/>
    <property type="match status" value="1"/>
</dbReference>
<dbReference type="GO" id="GO:0018818">
    <property type="term" value="F:acetylene hydratase activity"/>
    <property type="evidence" value="ECO:0007669"/>
    <property type="project" value="InterPro"/>
</dbReference>
<comment type="cofactor">
    <cofactor evidence="1">
        <name>Mo-bis(molybdopterin guanine dinucleotide)</name>
        <dbReference type="ChEBI" id="CHEBI:60539"/>
    </cofactor>
</comment>
<sequence length="802" mass="87211">MSEIRGYCPLCISRCGAISTVEAGRLVKVRPDPEHPTGGSFCVKGRAAPELVHSDQRLRYPLMRTRPKGDTDPGWRRVSWDEALAFTAERIRQSAEAHGAESVAFGVTTPSGTAVADAFGWIHRLAHAVGSPNVLFATENCNWHKDFGSALTFGSNIGIPDFDRTGCMLFWGFNPSTSWPAYARAAAEAKRRGARLIVVDPRRAGLAGSADEWLAVRPGSDLVLALSIAGEMIEKGWYDRDFVAHWTNGPLLVRSDDGRFMAAERSAPQGAQRVLMAWDARGQRTAAYDPVRGAYLGEPPDSPSLFGDVVLREQGHEVRCRPAFQFFAERCAQYPPERAAALSGVPAMQIRETARLLHSSGPVSFFHWAGICQQAEATQSGRAIGLLCALTGSFGAPGGNVRFAVPPLNDIMGYDLLPQDRLGKTLGRAERPLGPSAKGWITSRDFARAVLDAEPYPVRGLLSFGADPLLTKPNTPSLDPALRALDFYVHADMFLNPTAEYADLVLPVASPWEREGLAAGFQLGERGSGWLQLRQPVLPPQGESRSDTAIVFALADRLGLGDSFFGGNQRAGLRHQIAPTGIGLEELERHPQGVPLPLETVYRPYLHDGFGTPTKRIEIYSETLLDAGLAPIPEPGPDRLPLSDAYPLRLTTAKWPYFCHSQHHAMPSLRGKLPEPQVELGPELAERKGISEGDWVRIESEVGSMRARARITDRLAVDAICAQYGWWESCPELGLPDYAIDRFNYNALIDDARFDPTSGSNAMRGYPCSIARVVPAPPPATKVNSGNDFAKTSSPVGRAGVA</sequence>
<feature type="domain" description="4Fe-4S Mo/W bis-MGD-type" evidence="9">
    <location>
        <begin position="1"/>
        <end position="56"/>
    </location>
</feature>
<dbReference type="Gene3D" id="2.20.25.90">
    <property type="entry name" value="ADC-like domains"/>
    <property type="match status" value="1"/>
</dbReference>
<comment type="similarity">
    <text evidence="2">Belongs to the prokaryotic molybdopterin-containing oxidoreductase family.</text>
</comment>
<gene>
    <name evidence="10" type="ORF">G3446_16815</name>
</gene>
<feature type="region of interest" description="Disordered" evidence="8">
    <location>
        <begin position="782"/>
        <end position="802"/>
    </location>
</feature>
<dbReference type="GO" id="GO:0046872">
    <property type="term" value="F:metal ion binding"/>
    <property type="evidence" value="ECO:0007669"/>
    <property type="project" value="UniProtKB-KW"/>
</dbReference>
<evidence type="ECO:0000256" key="5">
    <source>
        <dbReference type="ARBA" id="ARBA00023002"/>
    </source>
</evidence>
<evidence type="ECO:0000259" key="9">
    <source>
        <dbReference type="PROSITE" id="PS51669"/>
    </source>
</evidence>
<dbReference type="Proteomes" id="UP000483379">
    <property type="component" value="Unassembled WGS sequence"/>
</dbReference>
<dbReference type="EMBL" id="JAAIJQ010000054">
    <property type="protein sequence ID" value="NEV63529.1"/>
    <property type="molecule type" value="Genomic_DNA"/>
</dbReference>
<evidence type="ECO:0000256" key="3">
    <source>
        <dbReference type="ARBA" id="ARBA00022505"/>
    </source>
</evidence>
<dbReference type="GO" id="GO:0016491">
    <property type="term" value="F:oxidoreductase activity"/>
    <property type="evidence" value="ECO:0007669"/>
    <property type="project" value="UniProtKB-KW"/>
</dbReference>
<protein>
    <submittedName>
        <fullName evidence="10">Molybdopterin-dependent oxidoreductase</fullName>
    </submittedName>
</protein>
<evidence type="ECO:0000256" key="6">
    <source>
        <dbReference type="ARBA" id="ARBA00023004"/>
    </source>
</evidence>
<feature type="compositionally biased region" description="Polar residues" evidence="8">
    <location>
        <begin position="782"/>
        <end position="795"/>
    </location>
</feature>
<dbReference type="CDD" id="cd02781">
    <property type="entry name" value="MopB_CT_Acetylene-hydratase"/>
    <property type="match status" value="1"/>
</dbReference>
<dbReference type="InterPro" id="IPR006963">
    <property type="entry name" value="Mopterin_OxRdtase_4Fe-4S_dom"/>
</dbReference>
<dbReference type="AlphaFoldDB" id="A0A6M0K2B2"/>
<keyword evidence="6" id="KW-0408">Iron</keyword>
<dbReference type="InterPro" id="IPR037949">
    <property type="entry name" value="MopB_CT_Acetylene-hydratase"/>
</dbReference>
<keyword evidence="3" id="KW-0500">Molybdenum</keyword>
<keyword evidence="7" id="KW-0411">Iron-sulfur</keyword>
<dbReference type="Gene3D" id="3.40.228.10">
    <property type="entry name" value="Dimethylsulfoxide Reductase, domain 2"/>
    <property type="match status" value="1"/>
</dbReference>
<evidence type="ECO:0000256" key="4">
    <source>
        <dbReference type="ARBA" id="ARBA00022723"/>
    </source>
</evidence>
<dbReference type="SMART" id="SM00926">
    <property type="entry name" value="Molybdop_Fe4S4"/>
    <property type="match status" value="1"/>
</dbReference>
<dbReference type="InterPro" id="IPR050612">
    <property type="entry name" value="Prok_Mopterin_Oxidored"/>
</dbReference>
<dbReference type="InterPro" id="IPR006656">
    <property type="entry name" value="Mopterin_OxRdtase"/>
</dbReference>
<evidence type="ECO:0000256" key="2">
    <source>
        <dbReference type="ARBA" id="ARBA00010312"/>
    </source>
</evidence>
<dbReference type="InterPro" id="IPR009010">
    <property type="entry name" value="Asp_de-COase-like_dom_sf"/>
</dbReference>
<reference evidence="10 11" key="1">
    <citation type="submission" date="2020-02" db="EMBL/GenBank/DDBJ databases">
        <title>Genome sequences of Thiorhodococcus mannitoliphagus and Thiorhodococcus minor, purple sulfur photosynthetic bacteria in the gammaproteobacterial family, Chromatiaceae.</title>
        <authorList>
            <person name="Aviles F.A."/>
            <person name="Meyer T.E."/>
            <person name="Kyndt J.A."/>
        </authorList>
    </citation>
    <scope>NUCLEOTIDE SEQUENCE [LARGE SCALE GENOMIC DNA]</scope>
    <source>
        <strain evidence="10 11">DSM 11518</strain>
    </source>
</reference>
<accession>A0A6M0K2B2</accession>
<dbReference type="Gene3D" id="2.40.40.20">
    <property type="match status" value="1"/>
</dbReference>
<evidence type="ECO:0000256" key="1">
    <source>
        <dbReference type="ARBA" id="ARBA00001942"/>
    </source>
</evidence>
<dbReference type="RefSeq" id="WP_164453993.1">
    <property type="nucleotide sequence ID" value="NZ_JAAIJQ010000054.1"/>
</dbReference>